<dbReference type="Gene3D" id="3.30.450.70">
    <property type="match status" value="1"/>
</dbReference>
<organism evidence="5 6">
    <name type="scientific">Trichonephila clavata</name>
    <name type="common">Joro spider</name>
    <name type="synonym">Nephila clavata</name>
    <dbReference type="NCBI Taxonomy" id="2740835"/>
    <lineage>
        <taxon>Eukaryota</taxon>
        <taxon>Metazoa</taxon>
        <taxon>Ecdysozoa</taxon>
        <taxon>Arthropoda</taxon>
        <taxon>Chelicerata</taxon>
        <taxon>Arachnida</taxon>
        <taxon>Araneae</taxon>
        <taxon>Araneomorphae</taxon>
        <taxon>Entelegynae</taxon>
        <taxon>Araneoidea</taxon>
        <taxon>Nephilidae</taxon>
        <taxon>Trichonephila</taxon>
    </lineage>
</organism>
<dbReference type="InterPro" id="IPR044760">
    <property type="entry name" value="TRAPPC2L"/>
</dbReference>
<evidence type="ECO:0000313" key="5">
    <source>
        <dbReference type="EMBL" id="GFQ88310.1"/>
    </source>
</evidence>
<comment type="similarity">
    <text evidence="2">Belongs to the TRAPP small subunits family. Sedlin subfamily.</text>
</comment>
<dbReference type="InterPro" id="IPR011012">
    <property type="entry name" value="Longin-like_dom_sf"/>
</dbReference>
<keyword evidence="3" id="KW-0813">Transport</keyword>
<proteinExistence type="inferred from homology"/>
<evidence type="ECO:0000256" key="1">
    <source>
        <dbReference type="ARBA" id="ARBA00004556"/>
    </source>
</evidence>
<dbReference type="SUPFAM" id="SSF64356">
    <property type="entry name" value="SNARE-like"/>
    <property type="match status" value="1"/>
</dbReference>
<reference evidence="5" key="1">
    <citation type="submission" date="2020-07" db="EMBL/GenBank/DDBJ databases">
        <title>Multicomponent nature underlies the extraordinary mechanical properties of spider dragline silk.</title>
        <authorList>
            <person name="Kono N."/>
            <person name="Nakamura H."/>
            <person name="Mori M."/>
            <person name="Yoshida Y."/>
            <person name="Ohtoshi R."/>
            <person name="Malay A.D."/>
            <person name="Moran D.A.P."/>
            <person name="Tomita M."/>
            <person name="Numata K."/>
            <person name="Arakawa K."/>
        </authorList>
    </citation>
    <scope>NUCLEOTIDE SEQUENCE</scope>
</reference>
<dbReference type="Pfam" id="PF04628">
    <property type="entry name" value="Sedlin_N"/>
    <property type="match status" value="1"/>
</dbReference>
<dbReference type="PANTHER" id="PTHR12403">
    <property type="entry name" value="TRAFFICKING PROTEIN PARTICLE COMPLEX SUBUNIT 2"/>
    <property type="match status" value="1"/>
</dbReference>
<keyword evidence="3" id="KW-0931">ER-Golgi transport</keyword>
<dbReference type="EMBL" id="BMAO01013358">
    <property type="protein sequence ID" value="GFQ88310.1"/>
    <property type="molecule type" value="Genomic_DNA"/>
</dbReference>
<dbReference type="InterPro" id="IPR006722">
    <property type="entry name" value="Sedlin"/>
</dbReference>
<name>A0A8X6KVP8_TRICU</name>
<dbReference type="AlphaFoldDB" id="A0A8X6KVP8"/>
<dbReference type="GO" id="GO:0048471">
    <property type="term" value="C:perinuclear region of cytoplasm"/>
    <property type="evidence" value="ECO:0007669"/>
    <property type="project" value="UniProtKB-SubCell"/>
</dbReference>
<comment type="caution">
    <text evidence="5">The sequence shown here is derived from an EMBL/GenBank/DDBJ whole genome shotgun (WGS) entry which is preliminary data.</text>
</comment>
<dbReference type="CDD" id="cd14854">
    <property type="entry name" value="TRAPPC2L"/>
    <property type="match status" value="1"/>
</dbReference>
<dbReference type="GO" id="GO:0006888">
    <property type="term" value="P:endoplasmic reticulum to Golgi vesicle-mediated transport"/>
    <property type="evidence" value="ECO:0007669"/>
    <property type="project" value="InterPro"/>
</dbReference>
<protein>
    <recommendedName>
        <fullName evidence="4">Trafficking protein particle complex subunit 2-like protein</fullName>
    </recommendedName>
</protein>
<evidence type="ECO:0000256" key="4">
    <source>
        <dbReference type="ARBA" id="ARBA00024408"/>
    </source>
</evidence>
<dbReference type="Proteomes" id="UP000887116">
    <property type="component" value="Unassembled WGS sequence"/>
</dbReference>
<dbReference type="OrthoDB" id="10258445at2759"/>
<evidence type="ECO:0000313" key="6">
    <source>
        <dbReference type="Proteomes" id="UP000887116"/>
    </source>
</evidence>
<evidence type="ECO:0000256" key="3">
    <source>
        <dbReference type="ARBA" id="ARBA00022892"/>
    </source>
</evidence>
<keyword evidence="6" id="KW-1185">Reference proteome</keyword>
<accession>A0A8X6KVP8</accession>
<gene>
    <name evidence="5" type="primary">trappc2l</name>
    <name evidence="5" type="ORF">TNCT_40981</name>
</gene>
<evidence type="ECO:0000256" key="2">
    <source>
        <dbReference type="ARBA" id="ARBA00006626"/>
    </source>
</evidence>
<comment type="subcellular location">
    <subcellularLocation>
        <location evidence="1">Cytoplasm</location>
        <location evidence="1">Perinuclear region</location>
    </subcellularLocation>
</comment>
<sequence length="106" mass="11999">MAAAVAVISKENYPLYVKTSSPGNDLKFLYTIHTSLDVIEEKVLTVNKTASDLRELYLGLLYPTEDYKVYGYVTNTKIKFIVVVESSHTTLRDNEIRQVISHVTLT</sequence>